<dbReference type="GO" id="GO:0005783">
    <property type="term" value="C:endoplasmic reticulum"/>
    <property type="evidence" value="ECO:0000318"/>
    <property type="project" value="GO_Central"/>
</dbReference>
<dbReference type="GO" id="GO:0006886">
    <property type="term" value="P:intracellular protein transport"/>
    <property type="evidence" value="ECO:0000318"/>
    <property type="project" value="GO_Central"/>
</dbReference>
<gene>
    <name evidence="9" type="ORF">ZOSMA_70G00570</name>
</gene>
<dbReference type="STRING" id="29655.A0A0K9NR04"/>
<keyword evidence="6" id="KW-0472">Membrane</keyword>
<reference evidence="10" key="1">
    <citation type="journal article" date="2016" name="Nature">
        <title>The genome of the seagrass Zostera marina reveals angiosperm adaptation to the sea.</title>
        <authorList>
            <person name="Olsen J.L."/>
            <person name="Rouze P."/>
            <person name="Verhelst B."/>
            <person name="Lin Y.-C."/>
            <person name="Bayer T."/>
            <person name="Collen J."/>
            <person name="Dattolo E."/>
            <person name="De Paoli E."/>
            <person name="Dittami S."/>
            <person name="Maumus F."/>
            <person name="Michel G."/>
            <person name="Kersting A."/>
            <person name="Lauritano C."/>
            <person name="Lohaus R."/>
            <person name="Toepel M."/>
            <person name="Tonon T."/>
            <person name="Vanneste K."/>
            <person name="Amirebrahimi M."/>
            <person name="Brakel J."/>
            <person name="Bostroem C."/>
            <person name="Chovatia M."/>
            <person name="Grimwood J."/>
            <person name="Jenkins J.W."/>
            <person name="Jueterbock A."/>
            <person name="Mraz A."/>
            <person name="Stam W.T."/>
            <person name="Tice H."/>
            <person name="Bornberg-Bauer E."/>
            <person name="Green P.J."/>
            <person name="Pearson G.A."/>
            <person name="Procaccini G."/>
            <person name="Duarte C.M."/>
            <person name="Schmutz J."/>
            <person name="Reusch T.B.H."/>
            <person name="Van de Peer Y."/>
        </authorList>
    </citation>
    <scope>NUCLEOTIDE SEQUENCE [LARGE SCALE GENOMIC DNA]</scope>
    <source>
        <strain evidence="10">cv. Finnish</strain>
    </source>
</reference>
<dbReference type="GO" id="GO:0005793">
    <property type="term" value="C:endoplasmic reticulum-Golgi intermediate compartment"/>
    <property type="evidence" value="ECO:0000318"/>
    <property type="project" value="GO_Central"/>
</dbReference>
<feature type="domain" description="GOLD" evidence="8">
    <location>
        <begin position="33"/>
        <end position="120"/>
    </location>
</feature>
<dbReference type="InterPro" id="IPR015720">
    <property type="entry name" value="Emp24-like"/>
</dbReference>
<sequence length="212" mass="24489">MDGRRCVQILFVGISFAIFLKDVSGTRFVIDRKECFSHSVPHVGNSVDVSFVVMKGDDAWRHSDDGVDLVVKGPSEEQIHNSYDQITQKFDFTVHKPGIYSFCFYNKSPYHELVDFDLHVSHVAYINEHAKDEHFSPLLEQISILEEDLYKIIFEQHWLQANTDRQALVNEHMTKRVIHKAMIESFALVAASVLQVYLLRRLFDGKLSTCRV</sequence>
<proteinExistence type="inferred from homology"/>
<organism evidence="9 10">
    <name type="scientific">Zostera marina</name>
    <name type="common">Eelgrass</name>
    <dbReference type="NCBI Taxonomy" id="29655"/>
    <lineage>
        <taxon>Eukaryota</taxon>
        <taxon>Viridiplantae</taxon>
        <taxon>Streptophyta</taxon>
        <taxon>Embryophyta</taxon>
        <taxon>Tracheophyta</taxon>
        <taxon>Spermatophyta</taxon>
        <taxon>Magnoliopsida</taxon>
        <taxon>Liliopsida</taxon>
        <taxon>Zosteraceae</taxon>
        <taxon>Zostera</taxon>
    </lineage>
</organism>
<dbReference type="AlphaFoldDB" id="A0A0K9NR04"/>
<dbReference type="PROSITE" id="PS50866">
    <property type="entry name" value="GOLD"/>
    <property type="match status" value="1"/>
</dbReference>
<evidence type="ECO:0000256" key="4">
    <source>
        <dbReference type="ARBA" id="ARBA00022729"/>
    </source>
</evidence>
<evidence type="ECO:0000256" key="7">
    <source>
        <dbReference type="RuleBase" id="RU003827"/>
    </source>
</evidence>
<comment type="subcellular location">
    <subcellularLocation>
        <location evidence="1 7">Membrane</location>
        <topology evidence="1 7">Single-pass type I membrane protein</topology>
    </subcellularLocation>
</comment>
<keyword evidence="3 7" id="KW-0812">Transmembrane</keyword>
<protein>
    <submittedName>
        <fullName evidence="9">Transmembrane emp24 domain-containing protein p24beta2</fullName>
    </submittedName>
</protein>
<dbReference type="OMA" id="INEHAKD"/>
<dbReference type="PANTHER" id="PTHR22811">
    <property type="entry name" value="TRANSMEMBRANE EMP24 DOMAIN-CONTAINING PROTEIN"/>
    <property type="match status" value="1"/>
</dbReference>
<evidence type="ECO:0000313" key="9">
    <source>
        <dbReference type="EMBL" id="KMZ59043.1"/>
    </source>
</evidence>
<dbReference type="EMBL" id="LFYR01001823">
    <property type="protein sequence ID" value="KMZ59043.1"/>
    <property type="molecule type" value="Genomic_DNA"/>
</dbReference>
<evidence type="ECO:0000256" key="2">
    <source>
        <dbReference type="ARBA" id="ARBA00007104"/>
    </source>
</evidence>
<name>A0A0K9NR04_ZOSMR</name>
<evidence type="ECO:0000313" key="10">
    <source>
        <dbReference type="Proteomes" id="UP000036987"/>
    </source>
</evidence>
<dbReference type="Proteomes" id="UP000036987">
    <property type="component" value="Unassembled WGS sequence"/>
</dbReference>
<evidence type="ECO:0000256" key="3">
    <source>
        <dbReference type="ARBA" id="ARBA00022692"/>
    </source>
</evidence>
<dbReference type="GO" id="GO:0005794">
    <property type="term" value="C:Golgi apparatus"/>
    <property type="evidence" value="ECO:0000318"/>
    <property type="project" value="GO_Central"/>
</dbReference>
<dbReference type="OrthoDB" id="1929172at2759"/>
<keyword evidence="5" id="KW-1133">Transmembrane helix</keyword>
<keyword evidence="10" id="KW-1185">Reference proteome</keyword>
<evidence type="ECO:0000256" key="1">
    <source>
        <dbReference type="ARBA" id="ARBA00004479"/>
    </source>
</evidence>
<comment type="similarity">
    <text evidence="2 7">Belongs to the EMP24/GP25L family.</text>
</comment>
<comment type="caution">
    <text evidence="9">The sequence shown here is derived from an EMBL/GenBank/DDBJ whole genome shotgun (WGS) entry which is preliminary data.</text>
</comment>
<dbReference type="GO" id="GO:0007030">
    <property type="term" value="P:Golgi organization"/>
    <property type="evidence" value="ECO:0000318"/>
    <property type="project" value="GO_Central"/>
</dbReference>
<dbReference type="GO" id="GO:0006888">
    <property type="term" value="P:endoplasmic reticulum to Golgi vesicle-mediated transport"/>
    <property type="evidence" value="ECO:0000318"/>
    <property type="project" value="GO_Central"/>
</dbReference>
<dbReference type="InterPro" id="IPR009038">
    <property type="entry name" value="GOLD_dom"/>
</dbReference>
<evidence type="ECO:0000256" key="6">
    <source>
        <dbReference type="ARBA" id="ARBA00023136"/>
    </source>
</evidence>
<accession>A0A0K9NR04</accession>
<dbReference type="GO" id="GO:0030134">
    <property type="term" value="C:COPII-coated ER to Golgi transport vesicle"/>
    <property type="evidence" value="ECO:0000318"/>
    <property type="project" value="GO_Central"/>
</dbReference>
<dbReference type="Pfam" id="PF01105">
    <property type="entry name" value="EMP24_GP25L"/>
    <property type="match status" value="1"/>
</dbReference>
<evidence type="ECO:0000256" key="5">
    <source>
        <dbReference type="ARBA" id="ARBA00022989"/>
    </source>
</evidence>
<evidence type="ECO:0000259" key="8">
    <source>
        <dbReference type="PROSITE" id="PS50866"/>
    </source>
</evidence>
<dbReference type="GO" id="GO:0016020">
    <property type="term" value="C:membrane"/>
    <property type="evidence" value="ECO:0007669"/>
    <property type="project" value="UniProtKB-SubCell"/>
</dbReference>
<keyword evidence="4" id="KW-0732">Signal</keyword>
<dbReference type="SMART" id="SM01190">
    <property type="entry name" value="EMP24_GP25L"/>
    <property type="match status" value="1"/>
</dbReference>